<name>A0ABT2R826_9ENTR</name>
<dbReference type="RefSeq" id="WP_262661200.1">
    <property type="nucleotide sequence ID" value="NZ_JAMHKS010000066.1"/>
</dbReference>
<proteinExistence type="predicted"/>
<protein>
    <submittedName>
        <fullName evidence="1">Uncharacterized protein</fullName>
    </submittedName>
</protein>
<gene>
    <name evidence="1" type="ORF">M8318_05060</name>
</gene>
<keyword evidence="2" id="KW-1185">Reference proteome</keyword>
<dbReference type="Proteomes" id="UP001062027">
    <property type="component" value="Unassembled WGS sequence"/>
</dbReference>
<accession>A0ABT2R826</accession>
<reference evidence="1" key="1">
    <citation type="submission" date="2022-05" db="EMBL/GenBank/DDBJ databases">
        <title>Description of a novel species of Leclercia; Leclercia tamurae and the Proposal for a Novel Genus Silvania gen. nov. Containing Two Novel Species Silvania hatchlandensis sp. nov. and Silvania confinis sp. nov. Isolated from the Rhizosphere of Oak.</title>
        <authorList>
            <person name="Maddock D.W."/>
            <person name="Brady C.L."/>
            <person name="Denman S."/>
            <person name="Arnold D."/>
        </authorList>
    </citation>
    <scope>NUCLEOTIDE SEQUENCE</scope>
    <source>
        <strain evidence="1">H6S3</strain>
    </source>
</reference>
<comment type="caution">
    <text evidence="1">The sequence shown here is derived from an EMBL/GenBank/DDBJ whole genome shotgun (WGS) entry which is preliminary data.</text>
</comment>
<organism evidence="1 2">
    <name type="scientific">Leclercia tamurae</name>
    <dbReference type="NCBI Taxonomy" id="2926467"/>
    <lineage>
        <taxon>Bacteria</taxon>
        <taxon>Pseudomonadati</taxon>
        <taxon>Pseudomonadota</taxon>
        <taxon>Gammaproteobacteria</taxon>
        <taxon>Enterobacterales</taxon>
        <taxon>Enterobacteriaceae</taxon>
        <taxon>Leclercia</taxon>
    </lineage>
</organism>
<dbReference type="EMBL" id="JAMHKS010000066">
    <property type="protein sequence ID" value="MCU6677036.1"/>
    <property type="molecule type" value="Genomic_DNA"/>
</dbReference>
<sequence>MASFNDQTGKVNLTEIISKANIKMFRTYAVISLLLAPTVGLAASHEEILRLNAVQNPSTQVICHVPLNIAADQNSVTVDYKNSMTVIANQGDTRLYQVITTFIPNGTTTSVLTQRYKLSVITDETGQTHKIDPDSVSVTSPSSAELARTNEDQLRNGPASYQSDSMVTVTDFPNFTIQGYDYGPVTECTVLPVKG</sequence>
<evidence type="ECO:0000313" key="2">
    <source>
        <dbReference type="Proteomes" id="UP001062027"/>
    </source>
</evidence>
<evidence type="ECO:0000313" key="1">
    <source>
        <dbReference type="EMBL" id="MCU6677036.1"/>
    </source>
</evidence>